<name>A0ABT9WXQ7_9BACI</name>
<evidence type="ECO:0000313" key="2">
    <source>
        <dbReference type="EMBL" id="MDQ0178010.1"/>
    </source>
</evidence>
<dbReference type="Proteomes" id="UP001223586">
    <property type="component" value="Unassembled WGS sequence"/>
</dbReference>
<sequence>MKKIRIGSGAGYAGDRLEPAIELMKKGNLDYIVFECLAERTIAIAQQQKLKDTAKGYNHLLEHRMEKIVPLCKEKQIKVITNMGAANPIAAAKAIKAIARKQNISGLKIAVVLGDDILSQIDQYANVDIIETGEKLETLKEHIVSANAYIGAQGIVEALEKGADIVITGRVADPSLVLAPFIFEFGWDWNNFDMLGKGTLAGHLLECGAQVSGGYYADPGWKDVPDLWNVGFPIAEIGENGTITIEKLADAGGIVNTKTVKEQLLYELHDPSNYLTPDVTADFSNVMIEEVETNKVLATGATGKERNGFYKTSIGYKDCYIAEGEISYGGSGAFARAQLAGDIIKKRLAYTKVPIQELRIDYLGVNSLYQDDISNKIHNHKHDFTEVRLRVAARTRQKNEAAAVCNEVEALYTNGPAGGGGATVRVKEVISIASILVPSENIHIQTIIEEV</sequence>
<comment type="caution">
    <text evidence="2">The sequence shown here is derived from an EMBL/GenBank/DDBJ whole genome shotgun (WGS) entry which is preliminary data.</text>
</comment>
<dbReference type="Pfam" id="PF07287">
    <property type="entry name" value="AtuA"/>
    <property type="match status" value="1"/>
</dbReference>
<dbReference type="InterPro" id="IPR010839">
    <property type="entry name" value="AtuA_N"/>
</dbReference>
<dbReference type="EMBL" id="JAUSTT010000031">
    <property type="protein sequence ID" value="MDQ0178010.1"/>
    <property type="molecule type" value="Genomic_DNA"/>
</dbReference>
<reference evidence="2 3" key="1">
    <citation type="submission" date="2023-07" db="EMBL/GenBank/DDBJ databases">
        <title>Genomic Encyclopedia of Type Strains, Phase IV (KMG-IV): sequencing the most valuable type-strain genomes for metagenomic binning, comparative biology and taxonomic classification.</title>
        <authorList>
            <person name="Goeker M."/>
        </authorList>
    </citation>
    <scope>NUCLEOTIDE SEQUENCE [LARGE SCALE GENOMIC DNA]</scope>
    <source>
        <strain evidence="2 3">DSM 23837</strain>
    </source>
</reference>
<keyword evidence="3" id="KW-1185">Reference proteome</keyword>
<evidence type="ECO:0000313" key="3">
    <source>
        <dbReference type="Proteomes" id="UP001223586"/>
    </source>
</evidence>
<feature type="domain" description="Acyclic terpene utilisation N-terminal" evidence="1">
    <location>
        <begin position="4"/>
        <end position="445"/>
    </location>
</feature>
<accession>A0ABT9WXQ7</accession>
<evidence type="ECO:0000259" key="1">
    <source>
        <dbReference type="Pfam" id="PF07287"/>
    </source>
</evidence>
<dbReference type="PANTHER" id="PTHR47472">
    <property type="entry name" value="PROPIONYL-COA CARBOXYLASE"/>
    <property type="match status" value="1"/>
</dbReference>
<protein>
    <recommendedName>
        <fullName evidence="1">Acyclic terpene utilisation N-terminal domain-containing protein</fullName>
    </recommendedName>
</protein>
<dbReference type="PANTHER" id="PTHR47472:SF1">
    <property type="entry name" value="DUF1446-DOMAIN-CONTAINING PROTEIN"/>
    <property type="match status" value="1"/>
</dbReference>
<proteinExistence type="predicted"/>
<gene>
    <name evidence="2" type="ORF">J2S08_003904</name>
</gene>
<organism evidence="2 3">
    <name type="scientific">Bacillus chungangensis</name>
    <dbReference type="NCBI Taxonomy" id="587633"/>
    <lineage>
        <taxon>Bacteria</taxon>
        <taxon>Bacillati</taxon>
        <taxon>Bacillota</taxon>
        <taxon>Bacilli</taxon>
        <taxon>Bacillales</taxon>
        <taxon>Bacillaceae</taxon>
        <taxon>Bacillus</taxon>
    </lineage>
</organism>
<dbReference type="RefSeq" id="WP_307232493.1">
    <property type="nucleotide sequence ID" value="NZ_JAUSTT010000031.1"/>
</dbReference>